<sequence>MGRPAGTRYAILPPALALLVVCAFALSPVDYRGGATHLHPHSPIQLWYDVADGGLDHHGRETGGAGVSPAGGARAADASGETPRLGALASAERAPWVLAVTVVSLVATATRDRVRPVWPSVATLAGNPLHPEPPPPRPLVA</sequence>
<dbReference type="EMBL" id="CADCWL010000218">
    <property type="protein sequence ID" value="CAA9580654.1"/>
    <property type="molecule type" value="Genomic_DNA"/>
</dbReference>
<protein>
    <submittedName>
        <fullName evidence="2">Uncharacterized protein</fullName>
    </submittedName>
</protein>
<dbReference type="AlphaFoldDB" id="A0A6J4VJQ7"/>
<accession>A0A6J4VJQ7</accession>
<evidence type="ECO:0000313" key="2">
    <source>
        <dbReference type="EMBL" id="CAA9580654.1"/>
    </source>
</evidence>
<proteinExistence type="predicted"/>
<feature type="region of interest" description="Disordered" evidence="1">
    <location>
        <begin position="58"/>
        <end position="82"/>
    </location>
</feature>
<evidence type="ECO:0000256" key="1">
    <source>
        <dbReference type="SAM" id="MobiDB-lite"/>
    </source>
</evidence>
<gene>
    <name evidence="2" type="ORF">AVDCRST_MAG19-3921</name>
</gene>
<organism evidence="2">
    <name type="scientific">uncultured Thermomicrobiales bacterium</name>
    <dbReference type="NCBI Taxonomy" id="1645740"/>
    <lineage>
        <taxon>Bacteria</taxon>
        <taxon>Pseudomonadati</taxon>
        <taxon>Thermomicrobiota</taxon>
        <taxon>Thermomicrobia</taxon>
        <taxon>Thermomicrobiales</taxon>
        <taxon>environmental samples</taxon>
    </lineage>
</organism>
<reference evidence="2" key="1">
    <citation type="submission" date="2020-02" db="EMBL/GenBank/DDBJ databases">
        <authorList>
            <person name="Meier V. D."/>
        </authorList>
    </citation>
    <scope>NUCLEOTIDE SEQUENCE</scope>
    <source>
        <strain evidence="2">AVDCRST_MAG19</strain>
    </source>
</reference>
<name>A0A6J4VJQ7_9BACT</name>